<evidence type="ECO:0000313" key="2">
    <source>
        <dbReference type="EMBL" id="KAL2628910.1"/>
    </source>
</evidence>
<protein>
    <submittedName>
        <fullName evidence="2">Uncharacterized protein</fullName>
    </submittedName>
</protein>
<evidence type="ECO:0000256" key="1">
    <source>
        <dbReference type="SAM" id="MobiDB-lite"/>
    </source>
</evidence>
<name>A0ABD1YE01_9MARC</name>
<dbReference type="Proteomes" id="UP001605036">
    <property type="component" value="Unassembled WGS sequence"/>
</dbReference>
<gene>
    <name evidence="2" type="ORF">R1flu_013596</name>
</gene>
<dbReference type="AlphaFoldDB" id="A0ABD1YE01"/>
<evidence type="ECO:0000313" key="3">
    <source>
        <dbReference type="Proteomes" id="UP001605036"/>
    </source>
</evidence>
<sequence length="178" mass="20089">MEYGNLAPYEHGVRSADFHKYLEAMKPVMATMMLVTNEAGRSSEAPDCTAGPGAGAGAAAMETPMLEKATAATMAKATADRMVKAMTEIVFWDEFESRRETKHKQELRAQLCFDNASNLCGPKQTWESDGRRRQRASIQECRPPRRTSRVNQRLLKDWKCKRSTLTRKRGLKRFEAVS</sequence>
<dbReference type="EMBL" id="JBHFFA010000004">
    <property type="protein sequence ID" value="KAL2628910.1"/>
    <property type="molecule type" value="Genomic_DNA"/>
</dbReference>
<feature type="region of interest" description="Disordered" evidence="1">
    <location>
        <begin position="124"/>
        <end position="148"/>
    </location>
</feature>
<accession>A0ABD1YE01</accession>
<proteinExistence type="predicted"/>
<comment type="caution">
    <text evidence="2">The sequence shown here is derived from an EMBL/GenBank/DDBJ whole genome shotgun (WGS) entry which is preliminary data.</text>
</comment>
<reference evidence="2 3" key="1">
    <citation type="submission" date="2024-09" db="EMBL/GenBank/DDBJ databases">
        <title>Chromosome-scale assembly of Riccia fluitans.</title>
        <authorList>
            <person name="Paukszto L."/>
            <person name="Sawicki J."/>
            <person name="Karawczyk K."/>
            <person name="Piernik-Szablinska J."/>
            <person name="Szczecinska M."/>
            <person name="Mazdziarz M."/>
        </authorList>
    </citation>
    <scope>NUCLEOTIDE SEQUENCE [LARGE SCALE GENOMIC DNA]</scope>
    <source>
        <strain evidence="2">Rf_01</strain>
        <tissue evidence="2">Aerial parts of the thallus</tissue>
    </source>
</reference>
<keyword evidence="3" id="KW-1185">Reference proteome</keyword>
<organism evidence="2 3">
    <name type="scientific">Riccia fluitans</name>
    <dbReference type="NCBI Taxonomy" id="41844"/>
    <lineage>
        <taxon>Eukaryota</taxon>
        <taxon>Viridiplantae</taxon>
        <taxon>Streptophyta</taxon>
        <taxon>Embryophyta</taxon>
        <taxon>Marchantiophyta</taxon>
        <taxon>Marchantiopsida</taxon>
        <taxon>Marchantiidae</taxon>
        <taxon>Marchantiales</taxon>
        <taxon>Ricciaceae</taxon>
        <taxon>Riccia</taxon>
    </lineage>
</organism>